<feature type="domain" description="Ribosomal protein eL8/eL30/eS12/Gadd45" evidence="3">
    <location>
        <begin position="22"/>
        <end position="106"/>
    </location>
</feature>
<dbReference type="Gene3D" id="3.30.1330.30">
    <property type="match status" value="1"/>
</dbReference>
<keyword evidence="5" id="KW-1185">Reference proteome</keyword>
<evidence type="ECO:0000256" key="1">
    <source>
        <dbReference type="ARBA" id="ARBA00007361"/>
    </source>
</evidence>
<dbReference type="PANTHER" id="PTHR10411">
    <property type="entry name" value="GROWTH ARREST AND DNA DAMAGE-INDUCIBLE PROTEIN GADD45"/>
    <property type="match status" value="1"/>
</dbReference>
<evidence type="ECO:0000256" key="2">
    <source>
        <dbReference type="SAM" id="MobiDB-lite"/>
    </source>
</evidence>
<dbReference type="GO" id="GO:0005634">
    <property type="term" value="C:nucleus"/>
    <property type="evidence" value="ECO:0007669"/>
    <property type="project" value="InterPro"/>
</dbReference>
<dbReference type="InterPro" id="IPR004038">
    <property type="entry name" value="Ribosomal_eL8/eL30/eS12/Gad45"/>
</dbReference>
<organism evidence="4 5">
    <name type="scientific">Polypterus senegalus</name>
    <name type="common">Senegal bichir</name>
    <dbReference type="NCBI Taxonomy" id="55291"/>
    <lineage>
        <taxon>Eukaryota</taxon>
        <taxon>Metazoa</taxon>
        <taxon>Chordata</taxon>
        <taxon>Craniata</taxon>
        <taxon>Vertebrata</taxon>
        <taxon>Euteleostomi</taxon>
        <taxon>Actinopterygii</taxon>
        <taxon>Polypteriformes</taxon>
        <taxon>Polypteridae</taxon>
        <taxon>Polypterus</taxon>
    </lineage>
</organism>
<comment type="caution">
    <text evidence="4">The sequence shown here is derived from an EMBL/GenBank/DDBJ whole genome shotgun (WGS) entry which is preliminary data.</text>
</comment>
<comment type="similarity">
    <text evidence="1">Belongs to the GADD45 family.</text>
</comment>
<dbReference type="GO" id="GO:0051726">
    <property type="term" value="P:regulation of cell cycle"/>
    <property type="evidence" value="ECO:0007669"/>
    <property type="project" value="InterPro"/>
</dbReference>
<feature type="non-terminal residue" evidence="4">
    <location>
        <position position="1"/>
    </location>
</feature>
<dbReference type="GO" id="GO:0005737">
    <property type="term" value="C:cytoplasm"/>
    <property type="evidence" value="ECO:0007669"/>
    <property type="project" value="TreeGrafter"/>
</dbReference>
<feature type="region of interest" description="Disordered" evidence="2">
    <location>
        <begin position="201"/>
        <end position="260"/>
    </location>
</feature>
<dbReference type="AlphaFoldDB" id="A0A8X7XEM7"/>
<name>A0A8X7XEM7_POLSE</name>
<dbReference type="PANTHER" id="PTHR10411:SF4">
    <property type="entry name" value="GROWTH ARREST AND DNA DAMAGE-INDUCIBLE PROTEIN GADD45 GAMMA"/>
    <property type="match status" value="1"/>
</dbReference>
<proteinExistence type="inferred from homology"/>
<feature type="region of interest" description="Disordered" evidence="2">
    <location>
        <begin position="133"/>
        <end position="156"/>
    </location>
</feature>
<protein>
    <submittedName>
        <fullName evidence="4">GA45G protein</fullName>
    </submittedName>
</protein>
<dbReference type="EMBL" id="JAATIS010001241">
    <property type="protein sequence ID" value="KAG2466776.1"/>
    <property type="molecule type" value="Genomic_DNA"/>
</dbReference>
<sequence length="260" mass="28209">MTLEDVYGQQTTAEASVSAGEALEELLGSAISQGCLTAGVYESAKVMNVDPDSVAFCVLVTDEEYECDIALQIHFTLIQSFCFDNDIDIVRVNDLQRLTEIVGKGKDFEETEDLHCLLITLWDMSSPCHTAQTQFQNHQAQNSQTPQFSTTPPRQASSPSSQLWLFEWWWLGPFIAHPEAFQVINHLVLIALLGGAEDSSSQAVGSRQPLAATPGPNQAVEDSISHGALRVVGESPSAREAATKCPGRGIGLPMAPPEHK</sequence>
<dbReference type="Proteomes" id="UP000886611">
    <property type="component" value="Unassembled WGS sequence"/>
</dbReference>
<gene>
    <name evidence="4" type="primary">Gadd45g_0</name>
    <name evidence="4" type="ORF">GTO96_0020880</name>
</gene>
<feature type="non-terminal residue" evidence="4">
    <location>
        <position position="260"/>
    </location>
</feature>
<evidence type="ECO:0000313" key="5">
    <source>
        <dbReference type="Proteomes" id="UP000886611"/>
    </source>
</evidence>
<dbReference type="Pfam" id="PF01248">
    <property type="entry name" value="Ribosomal_L7Ae"/>
    <property type="match status" value="1"/>
</dbReference>
<evidence type="ECO:0000313" key="4">
    <source>
        <dbReference type="EMBL" id="KAG2466776.1"/>
    </source>
</evidence>
<reference evidence="4 5" key="1">
    <citation type="journal article" date="2021" name="Cell">
        <title>Tracing the genetic footprints of vertebrate landing in non-teleost ray-finned fishes.</title>
        <authorList>
            <person name="Bi X."/>
            <person name="Wang K."/>
            <person name="Yang L."/>
            <person name="Pan H."/>
            <person name="Jiang H."/>
            <person name="Wei Q."/>
            <person name="Fang M."/>
            <person name="Yu H."/>
            <person name="Zhu C."/>
            <person name="Cai Y."/>
            <person name="He Y."/>
            <person name="Gan X."/>
            <person name="Zeng H."/>
            <person name="Yu D."/>
            <person name="Zhu Y."/>
            <person name="Jiang H."/>
            <person name="Qiu Q."/>
            <person name="Yang H."/>
            <person name="Zhang Y.E."/>
            <person name="Wang W."/>
            <person name="Zhu M."/>
            <person name="He S."/>
            <person name="Zhang G."/>
        </authorList>
    </citation>
    <scope>NUCLEOTIDE SEQUENCE [LARGE SCALE GENOMIC DNA]</scope>
    <source>
        <strain evidence="4">Bchr_013</strain>
    </source>
</reference>
<dbReference type="InterPro" id="IPR029064">
    <property type="entry name" value="Ribosomal_eL30-like_sf"/>
</dbReference>
<dbReference type="InterPro" id="IPR024824">
    <property type="entry name" value="GADD45"/>
</dbReference>
<accession>A0A8X7XEM7</accession>
<evidence type="ECO:0000259" key="3">
    <source>
        <dbReference type="Pfam" id="PF01248"/>
    </source>
</evidence>